<dbReference type="Proteomes" id="UP000271162">
    <property type="component" value="Unassembled WGS sequence"/>
</dbReference>
<feature type="disulfide bond" evidence="11">
    <location>
        <begin position="115"/>
        <end position="201"/>
    </location>
</feature>
<dbReference type="GO" id="GO:0031640">
    <property type="term" value="P:killing of cells of another organism"/>
    <property type="evidence" value="ECO:0007669"/>
    <property type="project" value="UniProtKB-KW"/>
</dbReference>
<comment type="catalytic activity">
    <reaction evidence="1">
        <text>Hydrolysis of (1-&gt;4)-beta-linkages between N-acetylmuramic acid and N-acetyl-D-glucosamine residues in a peptidoglycan and between N-acetyl-D-glucosamine residues in chitodextrins.</text>
        <dbReference type="EC" id="3.2.1.17"/>
    </reaction>
</comment>
<evidence type="ECO:0000256" key="2">
    <source>
        <dbReference type="ARBA" id="ARBA00012732"/>
    </source>
</evidence>
<reference evidence="14" key="1">
    <citation type="submission" date="2017-02" db="UniProtKB">
        <authorList>
            <consortium name="WormBaseParasite"/>
        </authorList>
    </citation>
    <scope>IDENTIFICATION</scope>
</reference>
<dbReference type="PANTHER" id="PTHR11195">
    <property type="entry name" value="DESTABILASE-RELATED"/>
    <property type="match status" value="1"/>
</dbReference>
<evidence type="ECO:0000256" key="9">
    <source>
        <dbReference type="ARBA" id="ARBA00031262"/>
    </source>
</evidence>
<dbReference type="Pfam" id="PF05497">
    <property type="entry name" value="Destabilase"/>
    <property type="match status" value="2"/>
</dbReference>
<feature type="active site" description="Nucleophile" evidence="10">
    <location>
        <position position="134"/>
    </location>
</feature>
<feature type="disulfide bond" evidence="11">
    <location>
        <begin position="153"/>
        <end position="181"/>
    </location>
</feature>
<evidence type="ECO:0000256" key="10">
    <source>
        <dbReference type="PIRSR" id="PIRSR608597-1"/>
    </source>
</evidence>
<evidence type="ECO:0000256" key="5">
    <source>
        <dbReference type="ARBA" id="ARBA00022801"/>
    </source>
</evidence>
<feature type="disulfide bond" evidence="11">
    <location>
        <begin position="120"/>
        <end position="126"/>
    </location>
</feature>
<evidence type="ECO:0000313" key="14">
    <source>
        <dbReference type="WBParaSite" id="NBR_0001263901-mRNA-1"/>
    </source>
</evidence>
<keyword evidence="4" id="KW-0081">Bacteriolytic enzyme</keyword>
<proteinExistence type="predicted"/>
<dbReference type="AlphaFoldDB" id="A0A0N4Y8R7"/>
<dbReference type="PROSITE" id="PS51909">
    <property type="entry name" value="LYSOZYME_I"/>
    <property type="match status" value="2"/>
</dbReference>
<protein>
    <recommendedName>
        <fullName evidence="2">lysozyme</fullName>
        <ecNumber evidence="2">3.2.1.17</ecNumber>
    </recommendedName>
    <alternativeName>
        <fullName evidence="9">1,4-beta-N-acetylmuramidase</fullName>
    </alternativeName>
</protein>
<keyword evidence="8" id="KW-0326">Glycosidase</keyword>
<dbReference type="STRING" id="27835.A0A0N4Y8R7"/>
<evidence type="ECO:0000313" key="13">
    <source>
        <dbReference type="Proteomes" id="UP000271162"/>
    </source>
</evidence>
<reference evidence="12 13" key="2">
    <citation type="submission" date="2018-11" db="EMBL/GenBank/DDBJ databases">
        <authorList>
            <consortium name="Pathogen Informatics"/>
        </authorList>
    </citation>
    <scope>NUCLEOTIDE SEQUENCE [LARGE SCALE GENOMIC DNA]</scope>
</reference>
<evidence type="ECO:0000256" key="7">
    <source>
        <dbReference type="ARBA" id="ARBA00023157"/>
    </source>
</evidence>
<dbReference type="GO" id="GO:0003796">
    <property type="term" value="F:lysozyme activity"/>
    <property type="evidence" value="ECO:0007669"/>
    <property type="project" value="UniProtKB-EC"/>
</dbReference>
<organism evidence="14">
    <name type="scientific">Nippostrongylus brasiliensis</name>
    <name type="common">Rat hookworm</name>
    <dbReference type="NCBI Taxonomy" id="27835"/>
    <lineage>
        <taxon>Eukaryota</taxon>
        <taxon>Metazoa</taxon>
        <taxon>Ecdysozoa</taxon>
        <taxon>Nematoda</taxon>
        <taxon>Chromadorea</taxon>
        <taxon>Rhabditida</taxon>
        <taxon>Rhabditina</taxon>
        <taxon>Rhabditomorpha</taxon>
        <taxon>Strongyloidea</taxon>
        <taxon>Heligmosomidae</taxon>
        <taxon>Nippostrongylus</taxon>
    </lineage>
</organism>
<keyword evidence="7 11" id="KW-1015">Disulfide bond</keyword>
<dbReference type="OMA" id="GTCQVMS"/>
<dbReference type="GO" id="GO:0050830">
    <property type="term" value="P:defense response to Gram-positive bacterium"/>
    <property type="evidence" value="ECO:0007669"/>
    <property type="project" value="TreeGrafter"/>
</dbReference>
<feature type="disulfide bond" evidence="11">
    <location>
        <begin position="118"/>
        <end position="233"/>
    </location>
</feature>
<evidence type="ECO:0000256" key="8">
    <source>
        <dbReference type="ARBA" id="ARBA00023295"/>
    </source>
</evidence>
<evidence type="ECO:0000256" key="11">
    <source>
        <dbReference type="PIRSR" id="PIRSR608597-3"/>
    </source>
</evidence>
<keyword evidence="6" id="KW-0044">Antibiotic</keyword>
<dbReference type="SUPFAM" id="SSF53955">
    <property type="entry name" value="Lysozyme-like"/>
    <property type="match status" value="2"/>
</dbReference>
<feature type="disulfide bond" evidence="11">
    <location>
        <begin position="131"/>
        <end position="140"/>
    </location>
</feature>
<evidence type="ECO:0000313" key="12">
    <source>
        <dbReference type="EMBL" id="VDL76229.1"/>
    </source>
</evidence>
<evidence type="ECO:0000256" key="1">
    <source>
        <dbReference type="ARBA" id="ARBA00000632"/>
    </source>
</evidence>
<dbReference type="EMBL" id="UYSL01020814">
    <property type="protein sequence ID" value="VDL76229.1"/>
    <property type="molecule type" value="Genomic_DNA"/>
</dbReference>
<dbReference type="Gene3D" id="1.10.530.10">
    <property type="match status" value="2"/>
</dbReference>
<dbReference type="WBParaSite" id="NBR_0001263901-mRNA-1">
    <property type="protein sequence ID" value="NBR_0001263901-mRNA-1"/>
    <property type="gene ID" value="NBR_0001263901"/>
</dbReference>
<dbReference type="FunFam" id="1.10.530.10:FF:000023">
    <property type="entry name" value="Invertebrate-type lysozyme"/>
    <property type="match status" value="1"/>
</dbReference>
<feature type="disulfide bond" evidence="11">
    <location>
        <begin position="171"/>
        <end position="177"/>
    </location>
</feature>
<evidence type="ECO:0000256" key="6">
    <source>
        <dbReference type="ARBA" id="ARBA00023022"/>
    </source>
</evidence>
<dbReference type="PANTHER" id="PTHR11195:SF13">
    <property type="entry name" value="INVERTEBRATE-TYPE LYSOZYME 2-RELATED"/>
    <property type="match status" value="1"/>
</dbReference>
<sequence length="234" mass="25062">MITVVAVSADTCIHCICLHESGCKAIGCEMDVGSLSCGYYQIKLPYYEDCGTPGRGSGEDVTTAWKRCADDYTCSTNCVNAYVNRYKGGCASTGEGTCQVMSRLHNVVAVSADTCIHCICLHESGCKAIGCEMDVGSLSCGYYQIKLPYYEDCGTPGRKSGEDVTTAWKRCADDYTCSTNCVNAYVNRYKGGCASTGEGTCQVMSRLHNGGPAGCKNSNTVNYWNAIKKCCNCS</sequence>
<evidence type="ECO:0000256" key="4">
    <source>
        <dbReference type="ARBA" id="ARBA00022638"/>
    </source>
</evidence>
<dbReference type="EC" id="3.2.1.17" evidence="2"/>
<feature type="active site" description="Proton donor" evidence="10">
    <location>
        <position position="123"/>
    </location>
</feature>
<name>A0A0N4Y8R7_NIPBR</name>
<accession>A0A0N4Y8R7</accession>
<dbReference type="InterPro" id="IPR008597">
    <property type="entry name" value="Invert_lysozyme"/>
</dbReference>
<keyword evidence="13" id="KW-1185">Reference proteome</keyword>
<dbReference type="InterPro" id="IPR023346">
    <property type="entry name" value="Lysozyme-like_dom_sf"/>
</dbReference>
<evidence type="ECO:0000256" key="3">
    <source>
        <dbReference type="ARBA" id="ARBA00022529"/>
    </source>
</evidence>
<gene>
    <name evidence="12" type="ORF">NBR_LOCUS12640</name>
</gene>
<keyword evidence="5" id="KW-0378">Hydrolase</keyword>
<keyword evidence="3" id="KW-0929">Antimicrobial</keyword>